<evidence type="ECO:0000256" key="4">
    <source>
        <dbReference type="ARBA" id="ARBA00022692"/>
    </source>
</evidence>
<evidence type="ECO:0000256" key="3">
    <source>
        <dbReference type="ARBA" id="ARBA00022448"/>
    </source>
</evidence>
<feature type="transmembrane region" description="Helical" evidence="8">
    <location>
        <begin position="20"/>
        <end position="42"/>
    </location>
</feature>
<evidence type="ECO:0000256" key="7">
    <source>
        <dbReference type="ARBA" id="ARBA00023136"/>
    </source>
</evidence>
<dbReference type="InterPro" id="IPR002379">
    <property type="entry name" value="ATPase_proteolipid_c-like_dom"/>
</dbReference>
<dbReference type="EMBL" id="JARBJD010000003">
    <property type="protein sequence ID" value="KAK2964369.1"/>
    <property type="molecule type" value="Genomic_DNA"/>
</dbReference>
<dbReference type="SUPFAM" id="SSF81333">
    <property type="entry name" value="F1F0 ATP synthase subunit C"/>
    <property type="match status" value="2"/>
</dbReference>
<comment type="subcellular location">
    <subcellularLocation>
        <location evidence="1">Membrane</location>
        <topology evidence="1">Multi-pass membrane protein</topology>
    </subcellularLocation>
</comment>
<keyword evidence="4 8" id="KW-0812">Transmembrane</keyword>
<evidence type="ECO:0000256" key="5">
    <source>
        <dbReference type="ARBA" id="ARBA00022989"/>
    </source>
</evidence>
<evidence type="ECO:0000259" key="9">
    <source>
        <dbReference type="Pfam" id="PF00137"/>
    </source>
</evidence>
<dbReference type="PANTHER" id="PTHR10263">
    <property type="entry name" value="V-TYPE PROTON ATPASE PROTEOLIPID SUBUNIT"/>
    <property type="match status" value="1"/>
</dbReference>
<evidence type="ECO:0000313" key="11">
    <source>
        <dbReference type="Proteomes" id="UP001281761"/>
    </source>
</evidence>
<evidence type="ECO:0000256" key="6">
    <source>
        <dbReference type="ARBA" id="ARBA00023065"/>
    </source>
</evidence>
<dbReference type="Proteomes" id="UP001281761">
    <property type="component" value="Unassembled WGS sequence"/>
</dbReference>
<name>A0ABQ9YLD1_9EUKA</name>
<feature type="transmembrane region" description="Helical" evidence="8">
    <location>
        <begin position="63"/>
        <end position="83"/>
    </location>
</feature>
<feature type="transmembrane region" description="Helical" evidence="8">
    <location>
        <begin position="103"/>
        <end position="124"/>
    </location>
</feature>
<dbReference type="InterPro" id="IPR035921">
    <property type="entry name" value="F/V-ATP_Csub_sf"/>
</dbReference>
<dbReference type="Gene3D" id="1.20.120.610">
    <property type="entry name" value="lithium bound rotor ring of v- atpase"/>
    <property type="match status" value="1"/>
</dbReference>
<dbReference type="Pfam" id="PF00137">
    <property type="entry name" value="ATP-synt_C"/>
    <property type="match status" value="2"/>
</dbReference>
<evidence type="ECO:0000313" key="10">
    <source>
        <dbReference type="EMBL" id="KAK2964369.1"/>
    </source>
</evidence>
<sequence length="173" mass="18138">MTAESQPWDGNWLMMISPHFWAGFGVVLSIGISVIGAGWGIFMTGASLLGASVAHPKITSKNLISVLFCEALAIYGIILAIIIQNKYAPAHYPYQAQDYRAAFALHFAGAITGFSNLGAGYCVGKLGAAIANADAADSTLFVKCFIMEIFGEAIGLMGVIVAVIVASSASFRP</sequence>
<organism evidence="10 11">
    <name type="scientific">Blattamonas nauphoetae</name>
    <dbReference type="NCBI Taxonomy" id="2049346"/>
    <lineage>
        <taxon>Eukaryota</taxon>
        <taxon>Metamonada</taxon>
        <taxon>Preaxostyla</taxon>
        <taxon>Oxymonadida</taxon>
        <taxon>Blattamonas</taxon>
    </lineage>
</organism>
<comment type="similarity">
    <text evidence="2 8">Belongs to the V-ATPase proteolipid subunit family.</text>
</comment>
<protein>
    <submittedName>
        <fullName evidence="10">V-type proton ATPase subunit c''2</fullName>
    </submittedName>
</protein>
<feature type="domain" description="V-ATPase proteolipid subunit C-like" evidence="9">
    <location>
        <begin position="108"/>
        <end position="164"/>
    </location>
</feature>
<evidence type="ECO:0000256" key="1">
    <source>
        <dbReference type="ARBA" id="ARBA00004141"/>
    </source>
</evidence>
<keyword evidence="11" id="KW-1185">Reference proteome</keyword>
<feature type="domain" description="V-ATPase proteolipid subunit C-like" evidence="9">
    <location>
        <begin position="24"/>
        <end position="83"/>
    </location>
</feature>
<keyword evidence="3 8" id="KW-0813">Transport</keyword>
<proteinExistence type="inferred from homology"/>
<dbReference type="PRINTS" id="PR00122">
    <property type="entry name" value="VACATPASE"/>
</dbReference>
<evidence type="ECO:0000256" key="2">
    <source>
        <dbReference type="ARBA" id="ARBA00007296"/>
    </source>
</evidence>
<comment type="caution">
    <text evidence="10">The sequence shown here is derived from an EMBL/GenBank/DDBJ whole genome shotgun (WGS) entry which is preliminary data.</text>
</comment>
<keyword evidence="5 8" id="KW-1133">Transmembrane helix</keyword>
<gene>
    <name evidence="10" type="ORF">BLNAU_900</name>
</gene>
<feature type="transmembrane region" description="Helical" evidence="8">
    <location>
        <begin position="145"/>
        <end position="171"/>
    </location>
</feature>
<reference evidence="10 11" key="1">
    <citation type="journal article" date="2022" name="bioRxiv">
        <title>Genomics of Preaxostyla Flagellates Illuminates Evolutionary Transitions and the Path Towards Mitochondrial Loss.</title>
        <authorList>
            <person name="Novak L.V.F."/>
            <person name="Treitli S.C."/>
            <person name="Pyrih J."/>
            <person name="Halakuc P."/>
            <person name="Pipaliya S.V."/>
            <person name="Vacek V."/>
            <person name="Brzon O."/>
            <person name="Soukal P."/>
            <person name="Eme L."/>
            <person name="Dacks J.B."/>
            <person name="Karnkowska A."/>
            <person name="Elias M."/>
            <person name="Hampl V."/>
        </authorList>
    </citation>
    <scope>NUCLEOTIDE SEQUENCE [LARGE SCALE GENOMIC DNA]</scope>
    <source>
        <strain evidence="10">NAU3</strain>
        <tissue evidence="10">Gut</tissue>
    </source>
</reference>
<keyword evidence="7 8" id="KW-0472">Membrane</keyword>
<accession>A0ABQ9YLD1</accession>
<keyword evidence="6 8" id="KW-0406">Ion transport</keyword>
<dbReference type="InterPro" id="IPR000245">
    <property type="entry name" value="ATPase_proteolipid_csu"/>
</dbReference>
<evidence type="ECO:0000256" key="8">
    <source>
        <dbReference type="RuleBase" id="RU363060"/>
    </source>
</evidence>